<proteinExistence type="predicted"/>
<dbReference type="AlphaFoldDB" id="A0A2P2KYZ6"/>
<dbReference type="EMBL" id="GGEC01030451">
    <property type="protein sequence ID" value="MBX10935.1"/>
    <property type="molecule type" value="Transcribed_RNA"/>
</dbReference>
<accession>A0A2P2KYZ6</accession>
<sequence length="33" mass="3726">MVKFISADIRLAYIFPAMLFDNGSLMSVVEFSL</sequence>
<reference evidence="1" key="1">
    <citation type="submission" date="2018-02" db="EMBL/GenBank/DDBJ databases">
        <title>Rhizophora mucronata_Transcriptome.</title>
        <authorList>
            <person name="Meera S.P."/>
            <person name="Sreeshan A."/>
            <person name="Augustine A."/>
        </authorList>
    </citation>
    <scope>NUCLEOTIDE SEQUENCE</scope>
    <source>
        <tissue evidence="1">Leaf</tissue>
    </source>
</reference>
<protein>
    <submittedName>
        <fullName evidence="1">Uncharacterized protein</fullName>
    </submittedName>
</protein>
<name>A0A2P2KYZ6_RHIMU</name>
<evidence type="ECO:0000313" key="1">
    <source>
        <dbReference type="EMBL" id="MBX10935.1"/>
    </source>
</evidence>
<organism evidence="1">
    <name type="scientific">Rhizophora mucronata</name>
    <name type="common">Asiatic mangrove</name>
    <dbReference type="NCBI Taxonomy" id="61149"/>
    <lineage>
        <taxon>Eukaryota</taxon>
        <taxon>Viridiplantae</taxon>
        <taxon>Streptophyta</taxon>
        <taxon>Embryophyta</taxon>
        <taxon>Tracheophyta</taxon>
        <taxon>Spermatophyta</taxon>
        <taxon>Magnoliopsida</taxon>
        <taxon>eudicotyledons</taxon>
        <taxon>Gunneridae</taxon>
        <taxon>Pentapetalae</taxon>
        <taxon>rosids</taxon>
        <taxon>fabids</taxon>
        <taxon>Malpighiales</taxon>
        <taxon>Rhizophoraceae</taxon>
        <taxon>Rhizophora</taxon>
    </lineage>
</organism>